<feature type="compositionally biased region" description="Polar residues" evidence="1">
    <location>
        <begin position="150"/>
        <end position="159"/>
    </location>
</feature>
<evidence type="ECO:0000256" key="1">
    <source>
        <dbReference type="SAM" id="MobiDB-lite"/>
    </source>
</evidence>
<evidence type="ECO:0000313" key="2">
    <source>
        <dbReference type="EMBL" id="CSB55466.1"/>
    </source>
</evidence>
<evidence type="ECO:0008006" key="4">
    <source>
        <dbReference type="Google" id="ProtNLM"/>
    </source>
</evidence>
<dbReference type="AlphaFoldDB" id="A0A655URR1"/>
<reference evidence="2 3" key="1">
    <citation type="submission" date="2015-07" db="EMBL/GenBank/DDBJ databases">
        <authorList>
            <consortium name="Pathogen Informatics"/>
        </authorList>
    </citation>
    <scope>NUCLEOTIDE SEQUENCE [LARGE SCALE GENOMIC DNA]</scope>
    <source>
        <strain evidence="2 3">A325</strain>
    </source>
</reference>
<dbReference type="RefSeq" id="WP_080371333.1">
    <property type="nucleotide sequence ID" value="NZ_CP053796.1"/>
</dbReference>
<evidence type="ECO:0000313" key="3">
    <source>
        <dbReference type="Proteomes" id="UP000046067"/>
    </source>
</evidence>
<proteinExistence type="predicted"/>
<gene>
    <name evidence="2" type="ORF">ERS013201_00259</name>
</gene>
<organism evidence="2 3">
    <name type="scientific">Vibrio cholerae</name>
    <dbReference type="NCBI Taxonomy" id="666"/>
    <lineage>
        <taxon>Bacteria</taxon>
        <taxon>Pseudomonadati</taxon>
        <taxon>Pseudomonadota</taxon>
        <taxon>Gammaproteobacteria</taxon>
        <taxon>Vibrionales</taxon>
        <taxon>Vibrionaceae</taxon>
        <taxon>Vibrio</taxon>
    </lineage>
</organism>
<feature type="region of interest" description="Disordered" evidence="1">
    <location>
        <begin position="135"/>
        <end position="159"/>
    </location>
</feature>
<accession>A0A655URR1</accession>
<dbReference type="EMBL" id="CWQJ01000001">
    <property type="protein sequence ID" value="CSB55466.1"/>
    <property type="molecule type" value="Genomic_DNA"/>
</dbReference>
<protein>
    <recommendedName>
        <fullName evidence="4">Replication protein</fullName>
    </recommendedName>
</protein>
<sequence length="327" mass="36807">MIELLDRPIAFHRAFVELGLGITGALFLSQSLYWSRRTNESGWFYKTQDEWEEETGLSRREQDSARKRLKFLGIIEEKKQGVPCRVFYKVNDEKLLALLSQKIDKKAEKSLCTKAPIQFGGKRQTSLYESANVVCTNPPSSDGGKRQTKTENTQRLPETTSKTLSAIEQCFERFWAVFPTKKAKKQAFEKFKSIVKRRSESVEEFAAMLCADVCARLNNGQFGFDKLHATTYLNQERWNDEHEINRQFTAKPSGKPNRYEEFNEELLRKYGHTATPIGGAGYSTDPSGLGSGEIHGGLRGEVASQGVTIDLGSGDFYDVSGGGEEGR</sequence>
<dbReference type="Proteomes" id="UP000046067">
    <property type="component" value="Unassembled WGS sequence"/>
</dbReference>
<name>A0A655URR1_VIBCL</name>